<sequence>MYMDNNQRVYPMDMEAPYPPKYVMLSENGGDFRPPPPYRRNIPRYQSHSDKNKHGCLKCMCIFYCFLFFFIFALAGLVAVLYNYYDPKIPDYKVEHMDVGAFEFQEDFSLYTEFIVIVRAENPNEKIGIIYGKDSLVEVDYSESSLCSGKLPSFHQGYKNTTLLNVVLTGKSEFGSGLQAALMDNRKTGRIPLTIKVRVPVSVVLGEFPLRQFTVLVNCSLVVDNLSPKKKVGILSSKYDVAVTF</sequence>
<dbReference type="Pfam" id="PF03168">
    <property type="entry name" value="LEA_2"/>
    <property type="match status" value="1"/>
</dbReference>
<organism evidence="7 8">
    <name type="scientific">Kingdonia uniflora</name>
    <dbReference type="NCBI Taxonomy" id="39325"/>
    <lineage>
        <taxon>Eukaryota</taxon>
        <taxon>Viridiplantae</taxon>
        <taxon>Streptophyta</taxon>
        <taxon>Embryophyta</taxon>
        <taxon>Tracheophyta</taxon>
        <taxon>Spermatophyta</taxon>
        <taxon>Magnoliopsida</taxon>
        <taxon>Ranunculales</taxon>
        <taxon>Circaeasteraceae</taxon>
        <taxon>Kingdonia</taxon>
    </lineage>
</organism>
<dbReference type="InterPro" id="IPR004864">
    <property type="entry name" value="LEA_2"/>
</dbReference>
<evidence type="ECO:0000256" key="5">
    <source>
        <dbReference type="SAM" id="Phobius"/>
    </source>
</evidence>
<evidence type="ECO:0000259" key="6">
    <source>
        <dbReference type="Pfam" id="PF03168"/>
    </source>
</evidence>
<evidence type="ECO:0000313" key="7">
    <source>
        <dbReference type="EMBL" id="KAF6163148.1"/>
    </source>
</evidence>
<dbReference type="EMBL" id="JACGCM010000999">
    <property type="protein sequence ID" value="KAF6163148.1"/>
    <property type="molecule type" value="Genomic_DNA"/>
</dbReference>
<keyword evidence="8" id="KW-1185">Reference proteome</keyword>
<name>A0A7J7N8C6_9MAGN</name>
<comment type="subcellular location">
    <subcellularLocation>
        <location evidence="1">Membrane</location>
        <topology evidence="1">Single-pass membrane protein</topology>
    </subcellularLocation>
</comment>
<keyword evidence="4 5" id="KW-0472">Membrane</keyword>
<gene>
    <name evidence="7" type="ORF">GIB67_025012</name>
</gene>
<dbReference type="GO" id="GO:0098542">
    <property type="term" value="P:defense response to other organism"/>
    <property type="evidence" value="ECO:0007669"/>
    <property type="project" value="InterPro"/>
</dbReference>
<evidence type="ECO:0000256" key="3">
    <source>
        <dbReference type="ARBA" id="ARBA00022989"/>
    </source>
</evidence>
<dbReference type="PANTHER" id="PTHR31234">
    <property type="entry name" value="LATE EMBRYOGENESIS ABUNDANT (LEA) HYDROXYPROLINE-RICH GLYCOPROTEIN FAMILY"/>
    <property type="match status" value="1"/>
</dbReference>
<comment type="caution">
    <text evidence="7">The sequence shown here is derived from an EMBL/GenBank/DDBJ whole genome shotgun (WGS) entry which is preliminary data.</text>
</comment>
<feature type="transmembrane region" description="Helical" evidence="5">
    <location>
        <begin position="61"/>
        <end position="85"/>
    </location>
</feature>
<keyword evidence="3 5" id="KW-1133">Transmembrane helix</keyword>
<protein>
    <recommendedName>
        <fullName evidence="6">Late embryogenesis abundant protein LEA-2 subgroup domain-containing protein</fullName>
    </recommendedName>
</protein>
<evidence type="ECO:0000256" key="1">
    <source>
        <dbReference type="ARBA" id="ARBA00004167"/>
    </source>
</evidence>
<dbReference type="Proteomes" id="UP000541444">
    <property type="component" value="Unassembled WGS sequence"/>
</dbReference>
<dbReference type="OrthoDB" id="778052at2759"/>
<proteinExistence type="predicted"/>
<reference evidence="7 8" key="1">
    <citation type="journal article" date="2020" name="IScience">
        <title>Genome Sequencing of the Endangered Kingdonia uniflora (Circaeasteraceae, Ranunculales) Reveals Potential Mechanisms of Evolutionary Specialization.</title>
        <authorList>
            <person name="Sun Y."/>
            <person name="Deng T."/>
            <person name="Zhang A."/>
            <person name="Moore M.J."/>
            <person name="Landis J.B."/>
            <person name="Lin N."/>
            <person name="Zhang H."/>
            <person name="Zhang X."/>
            <person name="Huang J."/>
            <person name="Zhang X."/>
            <person name="Sun H."/>
            <person name="Wang H."/>
        </authorList>
    </citation>
    <scope>NUCLEOTIDE SEQUENCE [LARGE SCALE GENOMIC DNA]</scope>
    <source>
        <strain evidence="7">TB1705</strain>
        <tissue evidence="7">Leaf</tissue>
    </source>
</reference>
<evidence type="ECO:0000256" key="4">
    <source>
        <dbReference type="ARBA" id="ARBA00023136"/>
    </source>
</evidence>
<evidence type="ECO:0000313" key="8">
    <source>
        <dbReference type="Proteomes" id="UP000541444"/>
    </source>
</evidence>
<dbReference type="AlphaFoldDB" id="A0A7J7N8C6"/>
<dbReference type="PANTHER" id="PTHR31234:SF72">
    <property type="entry name" value="NDR1_HIN1-LIKE PROTEIN 6"/>
    <property type="match status" value="1"/>
</dbReference>
<dbReference type="InterPro" id="IPR044839">
    <property type="entry name" value="NDR1-like"/>
</dbReference>
<feature type="domain" description="Late embryogenesis abundant protein LEA-2 subgroup" evidence="6">
    <location>
        <begin position="118"/>
        <end position="208"/>
    </location>
</feature>
<keyword evidence="2 5" id="KW-0812">Transmembrane</keyword>
<accession>A0A7J7N8C6</accession>
<dbReference type="GO" id="GO:0005886">
    <property type="term" value="C:plasma membrane"/>
    <property type="evidence" value="ECO:0007669"/>
    <property type="project" value="TreeGrafter"/>
</dbReference>
<evidence type="ECO:0000256" key="2">
    <source>
        <dbReference type="ARBA" id="ARBA00022692"/>
    </source>
</evidence>